<organism evidence="11 12">
    <name type="scientific">Scophthalmus maximus</name>
    <name type="common">Turbot</name>
    <name type="synonym">Psetta maxima</name>
    <dbReference type="NCBI Taxonomy" id="52904"/>
    <lineage>
        <taxon>Eukaryota</taxon>
        <taxon>Metazoa</taxon>
        <taxon>Chordata</taxon>
        <taxon>Craniata</taxon>
        <taxon>Vertebrata</taxon>
        <taxon>Euteleostomi</taxon>
        <taxon>Actinopterygii</taxon>
        <taxon>Neopterygii</taxon>
        <taxon>Teleostei</taxon>
        <taxon>Neoteleostei</taxon>
        <taxon>Acanthomorphata</taxon>
        <taxon>Carangaria</taxon>
        <taxon>Pleuronectiformes</taxon>
        <taxon>Pleuronectoidei</taxon>
        <taxon>Scophthalmidae</taxon>
        <taxon>Scophthalmus</taxon>
    </lineage>
</organism>
<keyword evidence="4" id="KW-0548">Nucleotidyltransferase</keyword>
<evidence type="ECO:0000256" key="7">
    <source>
        <dbReference type="ARBA" id="ARBA00022801"/>
    </source>
</evidence>
<keyword evidence="8" id="KW-0695">RNA-directed DNA polymerase</keyword>
<dbReference type="InterPro" id="IPR043502">
    <property type="entry name" value="DNA/RNA_pol_sf"/>
</dbReference>
<dbReference type="Proteomes" id="UP000438429">
    <property type="component" value="Unassembled WGS sequence"/>
</dbReference>
<keyword evidence="5" id="KW-0540">Nuclease</keyword>
<keyword evidence="6" id="KW-0255">Endonuclease</keyword>
<evidence type="ECO:0000256" key="4">
    <source>
        <dbReference type="ARBA" id="ARBA00022695"/>
    </source>
</evidence>
<evidence type="ECO:0000313" key="11">
    <source>
        <dbReference type="EMBL" id="KAF0039331.1"/>
    </source>
</evidence>
<dbReference type="EMBL" id="VEVO01000007">
    <property type="protein sequence ID" value="KAF0039331.1"/>
    <property type="molecule type" value="Genomic_DNA"/>
</dbReference>
<sequence length="371" mass="41566">MNDLFSECLNHKGQCAVVIPFSFSPSAEVRSRRSQPLYRSRRPLTSTTRNGLKADVVRFCKTCCTCQIVGKPNQVVPPAPLRPIPAVWEPFERVIVDCVGPFVANHVSDVPSCTNVLQHHIDFDSASPIKQHACRCPVTKREAMTREAEYLLENGLAKHSRSPWSSPCLLAPKSDGTPHFCTDFRKVNAVTIPDSFPSPRMEDCIDSIGPATFIIKLDLLKGYWQVPLTPKASEISAFVTPDNFLQYRVMAFGMRNAPATFRRLMHLMLGDVPQCNVYLDDVVVYSDTWAEHRSSLAVVLGRLAEPSLTLNLANSSPVTIYTDHNPLVFLFQMYNHNQRLMRWALLVQGYNLEIKHKKGADNVVADALSRG</sequence>
<evidence type="ECO:0000256" key="5">
    <source>
        <dbReference type="ARBA" id="ARBA00022722"/>
    </source>
</evidence>
<dbReference type="Pfam" id="PF17917">
    <property type="entry name" value="RT_RNaseH"/>
    <property type="match status" value="1"/>
</dbReference>
<evidence type="ECO:0000256" key="6">
    <source>
        <dbReference type="ARBA" id="ARBA00022759"/>
    </source>
</evidence>
<comment type="similarity">
    <text evidence="1">Belongs to the beta type-B retroviral polymerase family. HERV class-II K(HML-2) pol subfamily.</text>
</comment>
<name>A0A6A4T8E1_SCOMX</name>
<keyword evidence="3" id="KW-0808">Transferase</keyword>
<reference evidence="11 12" key="1">
    <citation type="submission" date="2019-06" db="EMBL/GenBank/DDBJ databases">
        <title>Draft genomes of female and male turbot (Scophthalmus maximus).</title>
        <authorList>
            <person name="Xu H."/>
            <person name="Xu X.-W."/>
            <person name="Shao C."/>
            <person name="Chen S."/>
        </authorList>
    </citation>
    <scope>NUCLEOTIDE SEQUENCE [LARGE SCALE GENOMIC DNA]</scope>
    <source>
        <strain evidence="11">Ysfricsl-2016a</strain>
        <tissue evidence="11">Blood</tissue>
    </source>
</reference>
<accession>A0A6A4T8E1</accession>
<feature type="domain" description="Reverse transcriptase" evidence="9">
    <location>
        <begin position="172"/>
        <end position="313"/>
    </location>
</feature>
<dbReference type="InterPro" id="IPR043128">
    <property type="entry name" value="Rev_trsase/Diguanyl_cyclase"/>
</dbReference>
<dbReference type="AlphaFoldDB" id="A0A6A4T8E1"/>
<dbReference type="PANTHER" id="PTHR37984">
    <property type="entry name" value="PROTEIN CBG26694"/>
    <property type="match status" value="1"/>
</dbReference>
<evidence type="ECO:0000313" key="12">
    <source>
        <dbReference type="Proteomes" id="UP000438429"/>
    </source>
</evidence>
<dbReference type="InterPro" id="IPR041373">
    <property type="entry name" value="RT_RNaseH"/>
</dbReference>
<dbReference type="SUPFAM" id="SSF56672">
    <property type="entry name" value="DNA/RNA polymerases"/>
    <property type="match status" value="1"/>
</dbReference>
<dbReference type="CDD" id="cd01647">
    <property type="entry name" value="RT_LTR"/>
    <property type="match status" value="1"/>
</dbReference>
<gene>
    <name evidence="11" type="ORF">F2P81_007566</name>
</gene>
<dbReference type="Gene3D" id="3.30.70.270">
    <property type="match status" value="1"/>
</dbReference>
<evidence type="ECO:0000256" key="2">
    <source>
        <dbReference type="ARBA" id="ARBA00012180"/>
    </source>
</evidence>
<dbReference type="InterPro" id="IPR050951">
    <property type="entry name" value="Retrovirus_Pol_polyprotein"/>
</dbReference>
<keyword evidence="7" id="KW-0378">Hydrolase</keyword>
<protein>
    <recommendedName>
        <fullName evidence="2">ribonuclease H</fullName>
        <ecNumber evidence="2">3.1.26.4</ecNumber>
    </recommendedName>
</protein>
<dbReference type="InterPro" id="IPR000477">
    <property type="entry name" value="RT_dom"/>
</dbReference>
<evidence type="ECO:0000256" key="1">
    <source>
        <dbReference type="ARBA" id="ARBA00010879"/>
    </source>
</evidence>
<dbReference type="EC" id="3.1.26.4" evidence="2"/>
<evidence type="ECO:0000259" key="10">
    <source>
        <dbReference type="Pfam" id="PF17917"/>
    </source>
</evidence>
<proteinExistence type="inferred from homology"/>
<feature type="domain" description="Reverse transcriptase RNase H-like" evidence="10">
    <location>
        <begin position="315"/>
        <end position="350"/>
    </location>
</feature>
<evidence type="ECO:0000259" key="9">
    <source>
        <dbReference type="Pfam" id="PF00078"/>
    </source>
</evidence>
<dbReference type="PANTHER" id="PTHR37984:SF5">
    <property type="entry name" value="PROTEIN NYNRIN-LIKE"/>
    <property type="match status" value="1"/>
</dbReference>
<dbReference type="Gene3D" id="3.10.10.10">
    <property type="entry name" value="HIV Type 1 Reverse Transcriptase, subunit A, domain 1"/>
    <property type="match status" value="1"/>
</dbReference>
<dbReference type="Pfam" id="PF00078">
    <property type="entry name" value="RVT_1"/>
    <property type="match status" value="1"/>
</dbReference>
<evidence type="ECO:0000256" key="8">
    <source>
        <dbReference type="ARBA" id="ARBA00022918"/>
    </source>
</evidence>
<evidence type="ECO:0000256" key="3">
    <source>
        <dbReference type="ARBA" id="ARBA00022679"/>
    </source>
</evidence>
<dbReference type="GO" id="GO:0004523">
    <property type="term" value="F:RNA-DNA hybrid ribonuclease activity"/>
    <property type="evidence" value="ECO:0007669"/>
    <property type="project" value="UniProtKB-EC"/>
</dbReference>
<dbReference type="GO" id="GO:0003964">
    <property type="term" value="F:RNA-directed DNA polymerase activity"/>
    <property type="evidence" value="ECO:0007669"/>
    <property type="project" value="UniProtKB-KW"/>
</dbReference>
<comment type="caution">
    <text evidence="11">The sequence shown here is derived from an EMBL/GenBank/DDBJ whole genome shotgun (WGS) entry which is preliminary data.</text>
</comment>